<reference evidence="7 9" key="2">
    <citation type="journal article" date="2020" name="bioRxiv">
        <title>Sequence and annotation of 42 cannabis genomes reveals extensive copy number variation in cannabinoid synthesis and pathogen resistance genes.</title>
        <authorList>
            <person name="Mckernan K.J."/>
            <person name="Helbert Y."/>
            <person name="Kane L.T."/>
            <person name="Ebling H."/>
            <person name="Zhang L."/>
            <person name="Liu B."/>
            <person name="Eaton Z."/>
            <person name="Mclaughlin S."/>
            <person name="Kingan S."/>
            <person name="Baybayan P."/>
            <person name="Concepcion G."/>
            <person name="Jordan M."/>
            <person name="Riva A."/>
            <person name="Barbazuk W."/>
            <person name="Harkins T."/>
        </authorList>
    </citation>
    <scope>NUCLEOTIDE SEQUENCE [LARGE SCALE GENOMIC DNA]</scope>
    <source>
        <strain evidence="9">cv. Jamaican Lion 4</strain>
        <strain evidence="7">Mother</strain>
        <tissue evidence="7">Leaf</tissue>
    </source>
</reference>
<dbReference type="EnsemblPlants" id="evm.model.09.1546">
    <property type="protein sequence ID" value="cds.evm.model.09.1546"/>
    <property type="gene ID" value="evm.TU.09.1546"/>
</dbReference>
<dbReference type="EMBL" id="UZAU01000772">
    <property type="status" value="NOT_ANNOTATED_CDS"/>
    <property type="molecule type" value="Genomic_DNA"/>
</dbReference>
<dbReference type="InterPro" id="IPR033896">
    <property type="entry name" value="MEF2-like_N"/>
</dbReference>
<dbReference type="PANTHER" id="PTHR11945:SF229">
    <property type="entry name" value="AGAMOUS-LIKE 55-RELATED"/>
    <property type="match status" value="1"/>
</dbReference>
<evidence type="ECO:0000256" key="3">
    <source>
        <dbReference type="ARBA" id="ARBA00023125"/>
    </source>
</evidence>
<dbReference type="OMA" id="ACEMEAS"/>
<evidence type="ECO:0000259" key="6">
    <source>
        <dbReference type="PROSITE" id="PS50066"/>
    </source>
</evidence>
<evidence type="ECO:0000256" key="4">
    <source>
        <dbReference type="ARBA" id="ARBA00023163"/>
    </source>
</evidence>
<name>A0A7J6ENW7_CANSA</name>
<dbReference type="Gramene" id="evm.model.09.1546">
    <property type="protein sequence ID" value="cds.evm.model.09.1546"/>
    <property type="gene ID" value="evm.TU.09.1546"/>
</dbReference>
<reference evidence="8 10" key="1">
    <citation type="submission" date="2018-11" db="EMBL/GenBank/DDBJ databases">
        <authorList>
            <person name="Grassa J C."/>
        </authorList>
    </citation>
    <scope>NUCLEOTIDE SEQUENCE [LARGE SCALE GENOMIC DNA]</scope>
</reference>
<organism evidence="7 9">
    <name type="scientific">Cannabis sativa</name>
    <name type="common">Hemp</name>
    <name type="synonym">Marijuana</name>
    <dbReference type="NCBI Taxonomy" id="3483"/>
    <lineage>
        <taxon>Eukaryota</taxon>
        <taxon>Viridiplantae</taxon>
        <taxon>Streptophyta</taxon>
        <taxon>Embryophyta</taxon>
        <taxon>Tracheophyta</taxon>
        <taxon>Spermatophyta</taxon>
        <taxon>Magnoliopsida</taxon>
        <taxon>eudicotyledons</taxon>
        <taxon>Gunneridae</taxon>
        <taxon>Pentapetalae</taxon>
        <taxon>rosids</taxon>
        <taxon>fabids</taxon>
        <taxon>Rosales</taxon>
        <taxon>Cannabaceae</taxon>
        <taxon>Cannabis</taxon>
    </lineage>
</organism>
<dbReference type="Proteomes" id="UP000596661">
    <property type="component" value="Chromosome 9"/>
</dbReference>
<dbReference type="SUPFAM" id="SSF55455">
    <property type="entry name" value="SRF-like"/>
    <property type="match status" value="1"/>
</dbReference>
<proteinExistence type="predicted"/>
<dbReference type="FunFam" id="3.40.1810.10:FF:000006">
    <property type="entry name" value="Agamous-like MADS-box protein AGL62"/>
    <property type="match status" value="1"/>
</dbReference>
<evidence type="ECO:0000313" key="10">
    <source>
        <dbReference type="Proteomes" id="UP000596661"/>
    </source>
</evidence>
<feature type="domain" description="MADS-box" evidence="6">
    <location>
        <begin position="1"/>
        <end position="61"/>
    </location>
</feature>
<evidence type="ECO:0000256" key="2">
    <source>
        <dbReference type="ARBA" id="ARBA00023015"/>
    </source>
</evidence>
<evidence type="ECO:0000313" key="7">
    <source>
        <dbReference type="EMBL" id="KAF4360147.1"/>
    </source>
</evidence>
<dbReference type="Proteomes" id="UP000525078">
    <property type="component" value="Unassembled WGS sequence"/>
</dbReference>
<dbReference type="GO" id="GO:0000981">
    <property type="term" value="F:DNA-binding transcription factor activity, RNA polymerase II-specific"/>
    <property type="evidence" value="ECO:0007669"/>
    <property type="project" value="TreeGrafter"/>
</dbReference>
<evidence type="ECO:0000256" key="5">
    <source>
        <dbReference type="ARBA" id="ARBA00023242"/>
    </source>
</evidence>
<dbReference type="PRINTS" id="PR00404">
    <property type="entry name" value="MADSDOMAIN"/>
</dbReference>
<evidence type="ECO:0000313" key="9">
    <source>
        <dbReference type="Proteomes" id="UP000525078"/>
    </source>
</evidence>
<evidence type="ECO:0000313" key="8">
    <source>
        <dbReference type="EnsemblPlants" id="cds.evm.model.09.1546"/>
    </source>
</evidence>
<dbReference type="AlphaFoldDB" id="A0A7J6ENW7"/>
<keyword evidence="3" id="KW-0238">DNA-binding</keyword>
<dbReference type="GO" id="GO:0045944">
    <property type="term" value="P:positive regulation of transcription by RNA polymerase II"/>
    <property type="evidence" value="ECO:0007669"/>
    <property type="project" value="InterPro"/>
</dbReference>
<sequence length="199" mass="22436">MGRRKIEMEMVKDSSCRQVTFSKRRTGLFKKANELATLCGAEVGIIVFSPGGKPYSFGNPNVRYIIDRFLKPNLYKKMANNSSVGAKAYEETMNELHDNHVKQLSEEKLRGEAIDGEIAKGKGLVIGRGCKKIDELGFEELEKFKESLDELDDKVKERVMEMEASSTLLMLSNNNKLVTGSCVKKRSVRVRAIAKKSYF</sequence>
<keyword evidence="5" id="KW-0539">Nucleus</keyword>
<evidence type="ECO:0000256" key="1">
    <source>
        <dbReference type="ARBA" id="ARBA00004123"/>
    </source>
</evidence>
<reference evidence="8" key="3">
    <citation type="submission" date="2021-03" db="UniProtKB">
        <authorList>
            <consortium name="EnsemblPlants"/>
        </authorList>
    </citation>
    <scope>IDENTIFICATION</scope>
</reference>
<dbReference type="SMART" id="SM00432">
    <property type="entry name" value="MADS"/>
    <property type="match status" value="1"/>
</dbReference>
<gene>
    <name evidence="7" type="ORF">F8388_000016</name>
</gene>
<dbReference type="PANTHER" id="PTHR11945">
    <property type="entry name" value="MADS BOX PROTEIN"/>
    <property type="match status" value="1"/>
</dbReference>
<dbReference type="CDD" id="cd00265">
    <property type="entry name" value="MADS_MEF2_like"/>
    <property type="match status" value="1"/>
</dbReference>
<keyword evidence="4" id="KW-0804">Transcription</keyword>
<dbReference type="GO" id="GO:0046983">
    <property type="term" value="F:protein dimerization activity"/>
    <property type="evidence" value="ECO:0007669"/>
    <property type="project" value="InterPro"/>
</dbReference>
<dbReference type="Gene3D" id="3.40.1810.10">
    <property type="entry name" value="Transcription factor, MADS-box"/>
    <property type="match status" value="1"/>
</dbReference>
<keyword evidence="2" id="KW-0805">Transcription regulation</keyword>
<protein>
    <recommendedName>
        <fullName evidence="6">MADS-box domain-containing protein</fullName>
    </recommendedName>
</protein>
<dbReference type="EMBL" id="JAATIP010000207">
    <property type="protein sequence ID" value="KAF4360147.1"/>
    <property type="molecule type" value="Genomic_DNA"/>
</dbReference>
<accession>A0A7J6ENW7</accession>
<dbReference type="PROSITE" id="PS50066">
    <property type="entry name" value="MADS_BOX_2"/>
    <property type="match status" value="1"/>
</dbReference>
<keyword evidence="10" id="KW-1185">Reference proteome</keyword>
<dbReference type="GO" id="GO:0000978">
    <property type="term" value="F:RNA polymerase II cis-regulatory region sequence-specific DNA binding"/>
    <property type="evidence" value="ECO:0007669"/>
    <property type="project" value="TreeGrafter"/>
</dbReference>
<dbReference type="Pfam" id="PF00319">
    <property type="entry name" value="SRF-TF"/>
    <property type="match status" value="1"/>
</dbReference>
<dbReference type="GO" id="GO:0005634">
    <property type="term" value="C:nucleus"/>
    <property type="evidence" value="ECO:0007669"/>
    <property type="project" value="UniProtKB-SubCell"/>
</dbReference>
<dbReference type="InterPro" id="IPR002100">
    <property type="entry name" value="TF_MADSbox"/>
</dbReference>
<dbReference type="InterPro" id="IPR036879">
    <property type="entry name" value="TF_MADSbox_sf"/>
</dbReference>
<accession>A0A803QES8</accession>
<comment type="subcellular location">
    <subcellularLocation>
        <location evidence="1">Nucleus</location>
    </subcellularLocation>
</comment>